<reference evidence="28 29" key="1">
    <citation type="submission" date="2015-09" db="EMBL/GenBank/DDBJ databases">
        <authorList>
            <consortium name="Pathogen Informatics"/>
        </authorList>
    </citation>
    <scope>NUCLEOTIDE SEQUENCE [LARGE SCALE GENOMIC DNA]</scope>
    <source>
        <strain evidence="1 28">2789STDY5608791</strain>
        <strain evidence="2 29">2789STDY5834847</strain>
        <strain evidence="3 30">2789STDY5834942</strain>
    </source>
</reference>
<evidence type="ECO:0000313" key="12">
    <source>
        <dbReference type="EMBL" id="KAB4246292.1"/>
    </source>
</evidence>
<evidence type="ECO:0000313" key="26">
    <source>
        <dbReference type="EMBL" id="RHE60164.1"/>
    </source>
</evidence>
<evidence type="ECO:0000313" key="2">
    <source>
        <dbReference type="EMBL" id="CUO90429.1"/>
    </source>
</evidence>
<dbReference type="Proteomes" id="UP000441711">
    <property type="component" value="Unassembled WGS sequence"/>
</dbReference>
<evidence type="ECO:0000313" key="46">
    <source>
        <dbReference type="Proteomes" id="UP000433928"/>
    </source>
</evidence>
<evidence type="ECO:0000313" key="48">
    <source>
        <dbReference type="Proteomes" id="UP000438773"/>
    </source>
</evidence>
<dbReference type="EMBL" id="QRVP01000007">
    <property type="protein sequence ID" value="RGS54827.1"/>
    <property type="molecule type" value="Genomic_DNA"/>
</dbReference>
<evidence type="ECO:0000313" key="44">
    <source>
        <dbReference type="Proteomes" id="UP000286114"/>
    </source>
</evidence>
<dbReference type="AlphaFoldDB" id="A0A174JUZ7"/>
<evidence type="ECO:0000313" key="38">
    <source>
        <dbReference type="Proteomes" id="UP000283766"/>
    </source>
</evidence>
<dbReference type="EMBL" id="WCUG01000006">
    <property type="protein sequence ID" value="KAB4170768.1"/>
    <property type="molecule type" value="Genomic_DNA"/>
</dbReference>
<evidence type="ECO:0000313" key="34">
    <source>
        <dbReference type="Proteomes" id="UP000261295"/>
    </source>
</evidence>
<evidence type="ECO:0000313" key="22">
    <source>
        <dbReference type="EMBL" id="RGZ50201.1"/>
    </source>
</evidence>
<dbReference type="Proteomes" id="UP000283601">
    <property type="component" value="Unassembled WGS sequence"/>
</dbReference>
<dbReference type="EMBL" id="WCUP01000005">
    <property type="protein sequence ID" value="KAB4109862.1"/>
    <property type="molecule type" value="Genomic_DNA"/>
</dbReference>
<evidence type="ECO:0000313" key="5">
    <source>
        <dbReference type="EMBL" id="KAB4119327.1"/>
    </source>
</evidence>
<name>A0A174JUZ7_BACUN</name>
<dbReference type="EMBL" id="WCTM01000001">
    <property type="protein sequence ID" value="KAB4246292.1"/>
    <property type="molecule type" value="Genomic_DNA"/>
</dbReference>
<evidence type="ECO:0000313" key="35">
    <source>
        <dbReference type="Proteomes" id="UP000263754"/>
    </source>
</evidence>
<dbReference type="Proteomes" id="UP000487221">
    <property type="component" value="Unassembled WGS sequence"/>
</dbReference>
<evidence type="ECO:0000313" key="32">
    <source>
        <dbReference type="Proteomes" id="UP000260844"/>
    </source>
</evidence>
<dbReference type="EMBL" id="QSRB01000011">
    <property type="protein sequence ID" value="RGK84556.1"/>
    <property type="molecule type" value="Genomic_DNA"/>
</dbReference>
<dbReference type="EMBL" id="WCUQ01000008">
    <property type="protein sequence ID" value="KAB4123237.1"/>
    <property type="molecule type" value="Genomic_DNA"/>
</dbReference>
<evidence type="ECO:0000313" key="30">
    <source>
        <dbReference type="Proteomes" id="UP000095788"/>
    </source>
</evidence>
<evidence type="ECO:0000313" key="45">
    <source>
        <dbReference type="Proteomes" id="UP000431575"/>
    </source>
</evidence>
<dbReference type="EMBL" id="QSEE01000004">
    <property type="protein sequence ID" value="RGZ50201.1"/>
    <property type="molecule type" value="Genomic_DNA"/>
</dbReference>
<dbReference type="Proteomes" id="UP000442334">
    <property type="component" value="Unassembled WGS sequence"/>
</dbReference>
<evidence type="ECO:0000313" key="52">
    <source>
        <dbReference type="Proteomes" id="UP000466952"/>
    </source>
</evidence>
<evidence type="ECO:0000313" key="4">
    <source>
        <dbReference type="EMBL" id="KAB4109862.1"/>
    </source>
</evidence>
<protein>
    <submittedName>
        <fullName evidence="2">Uncharacterized protein</fullName>
    </submittedName>
</protein>
<evidence type="ECO:0000313" key="39">
    <source>
        <dbReference type="Proteomes" id="UP000284022"/>
    </source>
</evidence>
<evidence type="ECO:0000313" key="47">
    <source>
        <dbReference type="Proteomes" id="UP000434462"/>
    </source>
</evidence>
<evidence type="ECO:0000313" key="33">
    <source>
        <dbReference type="Proteomes" id="UP000260874"/>
    </source>
</evidence>
<dbReference type="Proteomes" id="UP000095788">
    <property type="component" value="Unassembled WGS sequence"/>
</dbReference>
<evidence type="ECO:0000313" key="20">
    <source>
        <dbReference type="EMBL" id="RGU37799.1"/>
    </source>
</evidence>
<evidence type="ECO:0000313" key="29">
    <source>
        <dbReference type="Proteomes" id="UP000095614"/>
    </source>
</evidence>
<dbReference type="Proteomes" id="UP000284022">
    <property type="component" value="Unassembled WGS sequence"/>
</dbReference>
<dbReference type="EMBL" id="WCUA01000001">
    <property type="protein sequence ID" value="KAB4188404.1"/>
    <property type="molecule type" value="Genomic_DNA"/>
</dbReference>
<evidence type="ECO:0000313" key="24">
    <source>
        <dbReference type="EMBL" id="RHC75060.1"/>
    </source>
</evidence>
<dbReference type="Proteomes" id="UP000196329">
    <property type="component" value="Unassembled WGS sequence"/>
</dbReference>
<dbReference type="Proteomes" id="UP000285343">
    <property type="component" value="Unassembled WGS sequence"/>
</dbReference>
<dbReference type="Proteomes" id="UP000438773">
    <property type="component" value="Unassembled WGS sequence"/>
</dbReference>
<evidence type="ECO:0000313" key="9">
    <source>
        <dbReference type="EMBL" id="KAB4188404.1"/>
    </source>
</evidence>
<dbReference type="Proteomes" id="UP000433928">
    <property type="component" value="Unassembled WGS sequence"/>
</dbReference>
<proteinExistence type="predicted"/>
<evidence type="ECO:0000313" key="23">
    <source>
        <dbReference type="EMBL" id="RHB71884.1"/>
    </source>
</evidence>
<evidence type="ECO:0000313" key="50">
    <source>
        <dbReference type="Proteomes" id="UP000442334"/>
    </source>
</evidence>
<dbReference type="Proteomes" id="UP000261295">
    <property type="component" value="Unassembled WGS sequence"/>
</dbReference>
<evidence type="ECO:0000313" key="1">
    <source>
        <dbReference type="EMBL" id="CUN43255.1"/>
    </source>
</evidence>
<evidence type="ECO:0000313" key="40">
    <source>
        <dbReference type="Proteomes" id="UP000284514"/>
    </source>
</evidence>
<evidence type="ECO:0000313" key="42">
    <source>
        <dbReference type="Proteomes" id="UP000285283"/>
    </source>
</evidence>
<dbReference type="EMBL" id="CZAF01000005">
    <property type="protein sequence ID" value="CUO90429.1"/>
    <property type="molecule type" value="Genomic_DNA"/>
</dbReference>
<dbReference type="EMBL" id="WCTL01000008">
    <property type="protein sequence ID" value="KAB4236527.1"/>
    <property type="molecule type" value="Genomic_DNA"/>
</dbReference>
<dbReference type="EMBL" id="CYZF01000001">
    <property type="protein sequence ID" value="CUN43255.1"/>
    <property type="molecule type" value="Genomic_DNA"/>
</dbReference>
<evidence type="ECO:0000313" key="7">
    <source>
        <dbReference type="EMBL" id="KAB4170768.1"/>
    </source>
</evidence>
<organism evidence="2 29">
    <name type="scientific">Bacteroides uniformis</name>
    <dbReference type="NCBI Taxonomy" id="820"/>
    <lineage>
        <taxon>Bacteria</taxon>
        <taxon>Pseudomonadati</taxon>
        <taxon>Bacteroidota</taxon>
        <taxon>Bacteroidia</taxon>
        <taxon>Bacteroidales</taxon>
        <taxon>Bacteroidaceae</taxon>
        <taxon>Bacteroides</taxon>
    </lineage>
</organism>
<reference evidence="14" key="3">
    <citation type="journal article" date="2018" name="BMC Genomics">
        <title>Whole genome sequencing and function prediction of 133 gut anaerobes isolated from chicken caecum in pure cultures.</title>
        <authorList>
            <person name="Medvecky M."/>
            <person name="Cejkova D."/>
            <person name="Polansky O."/>
            <person name="Karasova D."/>
            <person name="Kubasova T."/>
            <person name="Cizek A."/>
            <person name="Rychlik I."/>
        </authorList>
    </citation>
    <scope>NUCLEOTIDE SEQUENCE</scope>
    <source>
        <strain evidence="14">An67</strain>
    </source>
</reference>
<evidence type="ECO:0000313" key="21">
    <source>
        <dbReference type="EMBL" id="RGV46074.1"/>
    </source>
</evidence>
<dbReference type="EMBL" id="WCUR01000002">
    <property type="protein sequence ID" value="KAB4119327.1"/>
    <property type="molecule type" value="Genomic_DNA"/>
</dbReference>
<dbReference type="Proteomes" id="UP000431575">
    <property type="component" value="Unassembled WGS sequence"/>
</dbReference>
<evidence type="ECO:0000313" key="17">
    <source>
        <dbReference type="EMBL" id="RGK84556.1"/>
    </source>
</evidence>
<sequence>MEPICLFPVSGIILRTCFRLFADSDVAFVFLADKLARFCHHIGKALPKAWQNFANMVAKRWQSNLLACCVLARIVQRYHHKGEEILGRFCRRIHYFVNFHSSNKNFPFPNTK</sequence>
<dbReference type="Proteomes" id="UP000095614">
    <property type="component" value="Unassembled WGS sequence"/>
</dbReference>
<evidence type="ECO:0000313" key="19">
    <source>
        <dbReference type="EMBL" id="RGS54827.1"/>
    </source>
</evidence>
<evidence type="ECO:0000313" key="53">
    <source>
        <dbReference type="Proteomes" id="UP000487221"/>
    </source>
</evidence>
<dbReference type="EMBL" id="WCTY01000008">
    <property type="protein sequence ID" value="KAB4185822.1"/>
    <property type="molecule type" value="Genomic_DNA"/>
</dbReference>
<evidence type="ECO:0000313" key="8">
    <source>
        <dbReference type="EMBL" id="KAB4185822.1"/>
    </source>
</evidence>
<dbReference type="Proteomes" id="UP000487989">
    <property type="component" value="Unassembled WGS sequence"/>
</dbReference>
<dbReference type="Proteomes" id="UP000286114">
    <property type="component" value="Unassembled WGS sequence"/>
</dbReference>
<dbReference type="Proteomes" id="UP000285283">
    <property type="component" value="Unassembled WGS sequence"/>
</dbReference>
<evidence type="ECO:0000313" key="31">
    <source>
        <dbReference type="Proteomes" id="UP000196329"/>
    </source>
</evidence>
<dbReference type="Proteomes" id="UP000466952">
    <property type="component" value="Unassembled WGS sequence"/>
</dbReference>
<dbReference type="EMBL" id="NFHS01000002">
    <property type="protein sequence ID" value="OUN56269.1"/>
    <property type="molecule type" value="Genomic_DNA"/>
</dbReference>
<dbReference type="Proteomes" id="UP000284640">
    <property type="component" value="Unassembled WGS sequence"/>
</dbReference>
<dbReference type="OrthoDB" id="1050545at2"/>
<evidence type="ECO:0000313" key="25">
    <source>
        <dbReference type="EMBL" id="RHE23472.1"/>
    </source>
</evidence>
<evidence type="ECO:0000313" key="15">
    <source>
        <dbReference type="EMBL" id="RGI75825.1"/>
    </source>
</evidence>
<evidence type="ECO:0000313" key="37">
    <source>
        <dbReference type="Proteomes" id="UP000283684"/>
    </source>
</evidence>
<evidence type="ECO:0000313" key="43">
    <source>
        <dbReference type="Proteomes" id="UP000285343"/>
    </source>
</evidence>
<dbReference type="EMBL" id="QSPV01000004">
    <property type="protein sequence ID" value="RGJ95639.1"/>
    <property type="molecule type" value="Genomic_DNA"/>
</dbReference>
<evidence type="ECO:0000313" key="28">
    <source>
        <dbReference type="Proteomes" id="UP000095419"/>
    </source>
</evidence>
<dbReference type="Proteomes" id="UP000260844">
    <property type="component" value="Unassembled WGS sequence"/>
</dbReference>
<dbReference type="EMBL" id="WCTR01000002">
    <property type="protein sequence ID" value="KAB4215481.1"/>
    <property type="molecule type" value="Genomic_DNA"/>
</dbReference>
<dbReference type="Proteomes" id="UP000095419">
    <property type="component" value="Unassembled WGS sequence"/>
</dbReference>
<dbReference type="EMBL" id="CZBF01000002">
    <property type="protein sequence ID" value="CUP64147.1"/>
    <property type="molecule type" value="Genomic_DNA"/>
</dbReference>
<dbReference type="EMBL" id="QSJZ01000006">
    <property type="protein sequence ID" value="RHE23472.1"/>
    <property type="molecule type" value="Genomic_DNA"/>
</dbReference>
<dbReference type="EMBL" id="QSTL01000005">
    <property type="protein sequence ID" value="RGM56432.1"/>
    <property type="molecule type" value="Genomic_DNA"/>
</dbReference>
<evidence type="ECO:0000313" key="49">
    <source>
        <dbReference type="Proteomes" id="UP000441711"/>
    </source>
</evidence>
<evidence type="ECO:0000313" key="3">
    <source>
        <dbReference type="EMBL" id="CUP64147.1"/>
    </source>
</evidence>
<dbReference type="EMBL" id="QRXV01000014">
    <property type="protein sequence ID" value="RGU37799.1"/>
    <property type="molecule type" value="Genomic_DNA"/>
</dbReference>
<evidence type="ECO:0000313" key="51">
    <source>
        <dbReference type="Proteomes" id="UP000462376"/>
    </source>
</evidence>
<dbReference type="EMBL" id="WCTJ01000001">
    <property type="protein sequence ID" value="KAB4259253.1"/>
    <property type="molecule type" value="Genomic_DNA"/>
</dbReference>
<evidence type="ECO:0000313" key="11">
    <source>
        <dbReference type="EMBL" id="KAB4236527.1"/>
    </source>
</evidence>
<evidence type="ECO:0000313" key="36">
    <source>
        <dbReference type="Proteomes" id="UP000283601"/>
    </source>
</evidence>
<dbReference type="EMBL" id="QRZC01000002">
    <property type="protein sequence ID" value="RGV46074.1"/>
    <property type="molecule type" value="Genomic_DNA"/>
</dbReference>
<evidence type="ECO:0000313" key="27">
    <source>
        <dbReference type="EMBL" id="RHH30923.1"/>
    </source>
</evidence>
<dbReference type="Proteomes" id="UP000283766">
    <property type="component" value="Unassembled WGS sequence"/>
</dbReference>
<evidence type="ECO:0000313" key="41">
    <source>
        <dbReference type="Proteomes" id="UP000284640"/>
    </source>
</evidence>
<dbReference type="Proteomes" id="UP000263754">
    <property type="component" value="Unassembled WGS sequence"/>
</dbReference>
<evidence type="ECO:0000313" key="10">
    <source>
        <dbReference type="EMBL" id="KAB4215481.1"/>
    </source>
</evidence>
<evidence type="ECO:0000313" key="54">
    <source>
        <dbReference type="Proteomes" id="UP000487989"/>
    </source>
</evidence>
<dbReference type="EMBL" id="QSOF01000014">
    <property type="protein sequence ID" value="RGI75825.1"/>
    <property type="molecule type" value="Genomic_DNA"/>
</dbReference>
<dbReference type="Proteomes" id="UP000284514">
    <property type="component" value="Unassembled WGS sequence"/>
</dbReference>
<dbReference type="EMBL" id="QSHA01000009">
    <property type="protein sequence ID" value="RHB71884.1"/>
    <property type="molecule type" value="Genomic_DNA"/>
</dbReference>
<reference evidence="32 33" key="4">
    <citation type="submission" date="2018-08" db="EMBL/GenBank/DDBJ databases">
        <title>A genome reference for cultivated species of the human gut microbiota.</title>
        <authorList>
            <person name="Zou Y."/>
            <person name="Xue W."/>
            <person name="Luo G."/>
        </authorList>
    </citation>
    <scope>NUCLEOTIDE SEQUENCE [LARGE SCALE GENOMIC DNA]</scope>
    <source>
        <strain evidence="21 43">AF14-42</strain>
        <strain evidence="20 39">AF17-20</strain>
        <strain evidence="19 42">AF21-53</strain>
        <strain evidence="27 38">AM18-14LB</strain>
        <strain evidence="26 41">AM27-46</strain>
        <strain evidence="25 36">AM29-12AC</strain>
        <strain evidence="24 40">AM34-25</strain>
        <strain evidence="23 44">AM39-1</strain>
        <strain evidence="22 37">AM50-4</strain>
        <strain evidence="18 34">OM07-9</strain>
        <strain evidence="17 33">TF09-22</strain>
        <strain evidence="16 32">TM04-30</strain>
        <strain evidence="15 35">TM10-17</strain>
    </source>
</reference>
<evidence type="ECO:0000313" key="6">
    <source>
        <dbReference type="EMBL" id="KAB4123237.1"/>
    </source>
</evidence>
<evidence type="ECO:0000313" key="18">
    <source>
        <dbReference type="EMBL" id="RGM56432.1"/>
    </source>
</evidence>
<reference evidence="31" key="2">
    <citation type="submission" date="2017-04" db="EMBL/GenBank/DDBJ databases">
        <title>Function of individual gut microbiota members based on whole genome sequencing of pure cultures obtained from chicken caecum.</title>
        <authorList>
            <person name="Medvecky M."/>
            <person name="Cejkova D."/>
            <person name="Polansky O."/>
            <person name="Karasova D."/>
            <person name="Kubasova T."/>
            <person name="Cizek A."/>
            <person name="Rychlik I."/>
        </authorList>
    </citation>
    <scope>NUCLEOTIDE SEQUENCE [LARGE SCALE GENOMIC DNA]</scope>
    <source>
        <strain evidence="31">An67</strain>
    </source>
</reference>
<dbReference type="EMBL" id="QSIF01000006">
    <property type="protein sequence ID" value="RHC75060.1"/>
    <property type="molecule type" value="Genomic_DNA"/>
</dbReference>
<dbReference type="EMBL" id="QSKL01000005">
    <property type="protein sequence ID" value="RHE60164.1"/>
    <property type="molecule type" value="Genomic_DNA"/>
</dbReference>
<evidence type="ECO:0000313" key="14">
    <source>
        <dbReference type="EMBL" id="OUN56269.1"/>
    </source>
</evidence>
<dbReference type="Proteomes" id="UP000462376">
    <property type="component" value="Unassembled WGS sequence"/>
</dbReference>
<dbReference type="Proteomes" id="UP000283684">
    <property type="component" value="Unassembled WGS sequence"/>
</dbReference>
<dbReference type="EMBL" id="QRJL01000006">
    <property type="protein sequence ID" value="RHH30923.1"/>
    <property type="molecule type" value="Genomic_DNA"/>
</dbReference>
<dbReference type="Proteomes" id="UP000260874">
    <property type="component" value="Unassembled WGS sequence"/>
</dbReference>
<evidence type="ECO:0000313" key="13">
    <source>
        <dbReference type="EMBL" id="KAB4259253.1"/>
    </source>
</evidence>
<reference evidence="45 46" key="5">
    <citation type="journal article" date="2019" name="Nat. Med.">
        <title>A library of human gut bacterial isolates paired with longitudinal multiomics data enables mechanistic microbiome research.</title>
        <authorList>
            <person name="Poyet M."/>
            <person name="Groussin M."/>
            <person name="Gibbons S.M."/>
            <person name="Avila-Pacheco J."/>
            <person name="Jiang X."/>
            <person name="Kearney S.M."/>
            <person name="Perrotta A.R."/>
            <person name="Berdy B."/>
            <person name="Zhao S."/>
            <person name="Lieberman T.D."/>
            <person name="Swanson P.K."/>
            <person name="Smith M."/>
            <person name="Roesemann S."/>
            <person name="Alexander J.E."/>
            <person name="Rich S.A."/>
            <person name="Livny J."/>
            <person name="Vlamakis H."/>
            <person name="Clish C."/>
            <person name="Bullock K."/>
            <person name="Deik A."/>
            <person name="Scott J."/>
            <person name="Pierce K.A."/>
            <person name="Xavier R.J."/>
            <person name="Alm E.J."/>
        </authorList>
    </citation>
    <scope>NUCLEOTIDE SEQUENCE [LARGE SCALE GENOMIC DNA]</scope>
    <source>
        <strain evidence="10 52">BIOML-A11</strain>
        <strain evidence="8 53">BIOML-A19</strain>
        <strain evidence="9 50">BIOML-A21</strain>
        <strain evidence="7 46">BIOML-A27</strain>
        <strain evidence="13 54">BIOML-A3</strain>
        <strain evidence="4 49">BIOML-A36</strain>
        <strain evidence="6 48">BIOML-A37</strain>
        <strain evidence="5 47">BIOML-A38</strain>
        <strain evidence="11 51">BIOML-A5</strain>
        <strain evidence="12 45">BIOML-A6</strain>
    </source>
</reference>
<gene>
    <name evidence="14" type="ORF">B5G17_04900</name>
    <name evidence="27" type="ORF">DW216_11245</name>
    <name evidence="26" type="ORF">DW729_08940</name>
    <name evidence="25" type="ORF">DW758_09675</name>
    <name evidence="24" type="ORF">DW831_05820</name>
    <name evidence="23" type="ORF">DW873_12715</name>
    <name evidence="22" type="ORF">DW988_06500</name>
    <name evidence="21" type="ORF">DWW14_01960</name>
    <name evidence="20" type="ORF">DWW83_13630</name>
    <name evidence="19" type="ORF">DWX87_09680</name>
    <name evidence="18" type="ORF">DXC07_07775</name>
    <name evidence="17" type="ORF">DXC91_13415</name>
    <name evidence="16" type="ORF">DXD40_06335</name>
    <name evidence="15" type="ORF">DXD90_11265</name>
    <name evidence="1" type="ORF">ERS417307_00124</name>
    <name evidence="2" type="ORF">ERS852462_01953</name>
    <name evidence="3" type="ORF">ERS852554_01311</name>
    <name evidence="12" type="ORF">GAP41_01660</name>
    <name evidence="11" type="ORF">GAP47_10495</name>
    <name evidence="13" type="ORF">GAP48_00860</name>
    <name evidence="10" type="ORF">GAP55_03685</name>
    <name evidence="9" type="ORF">GAQ34_01835</name>
    <name evidence="8" type="ORF">GAQ44_05660</name>
    <name evidence="7" type="ORF">GAQ59_07205</name>
    <name evidence="4" type="ORF">GAQ70_08460</name>
    <name evidence="5" type="ORF">GAQ72_00865</name>
    <name evidence="6" type="ORF">GAQ75_14455</name>
</gene>
<accession>A0A174JUZ7</accession>
<dbReference type="Proteomes" id="UP000434462">
    <property type="component" value="Unassembled WGS sequence"/>
</dbReference>
<evidence type="ECO:0000313" key="16">
    <source>
        <dbReference type="EMBL" id="RGJ95639.1"/>
    </source>
</evidence>